<keyword evidence="2" id="KW-1003">Cell membrane</keyword>
<keyword evidence="5 9" id="KW-1133">Transmembrane helix</keyword>
<dbReference type="OrthoDB" id="9811121at2"/>
<evidence type="ECO:0000259" key="10">
    <source>
        <dbReference type="PROSITE" id="PS50263"/>
    </source>
</evidence>
<dbReference type="GO" id="GO:0042158">
    <property type="term" value="P:lipoprotein biosynthetic process"/>
    <property type="evidence" value="ECO:0007669"/>
    <property type="project" value="InterPro"/>
</dbReference>
<feature type="transmembrane region" description="Helical" evidence="9">
    <location>
        <begin position="210"/>
        <end position="229"/>
    </location>
</feature>
<dbReference type="InterPro" id="IPR004563">
    <property type="entry name" value="Apolipo_AcylTrfase"/>
</dbReference>
<dbReference type="InterPro" id="IPR045378">
    <property type="entry name" value="LNT_N"/>
</dbReference>
<evidence type="ECO:0000313" key="12">
    <source>
        <dbReference type="Proteomes" id="UP000286931"/>
    </source>
</evidence>
<evidence type="ECO:0000256" key="3">
    <source>
        <dbReference type="ARBA" id="ARBA00022679"/>
    </source>
</evidence>
<evidence type="ECO:0000256" key="6">
    <source>
        <dbReference type="ARBA" id="ARBA00023136"/>
    </source>
</evidence>
<organism evidence="11 12">
    <name type="scientific">Embleya hyalina</name>
    <dbReference type="NCBI Taxonomy" id="516124"/>
    <lineage>
        <taxon>Bacteria</taxon>
        <taxon>Bacillati</taxon>
        <taxon>Actinomycetota</taxon>
        <taxon>Actinomycetes</taxon>
        <taxon>Kitasatosporales</taxon>
        <taxon>Streptomycetaceae</taxon>
        <taxon>Embleya</taxon>
    </lineage>
</organism>
<keyword evidence="6 9" id="KW-0472">Membrane</keyword>
<feature type="transmembrane region" description="Helical" evidence="9">
    <location>
        <begin position="133"/>
        <end position="151"/>
    </location>
</feature>
<dbReference type="SUPFAM" id="SSF56317">
    <property type="entry name" value="Carbon-nitrogen hydrolase"/>
    <property type="match status" value="1"/>
</dbReference>
<feature type="transmembrane region" description="Helical" evidence="9">
    <location>
        <begin position="183"/>
        <end position="203"/>
    </location>
</feature>
<reference evidence="11 12" key="1">
    <citation type="submission" date="2018-12" db="EMBL/GenBank/DDBJ databases">
        <title>Draft genome sequence of Embleya hyalina NBRC 13850T.</title>
        <authorList>
            <person name="Komaki H."/>
            <person name="Hosoyama A."/>
            <person name="Kimura A."/>
            <person name="Ichikawa N."/>
            <person name="Tamura T."/>
        </authorList>
    </citation>
    <scope>NUCLEOTIDE SEQUENCE [LARGE SCALE GENOMIC DNA]</scope>
    <source>
        <strain evidence="11 12">NBRC 13850</strain>
    </source>
</reference>
<evidence type="ECO:0000256" key="1">
    <source>
        <dbReference type="ARBA" id="ARBA00004651"/>
    </source>
</evidence>
<dbReference type="PANTHER" id="PTHR38686:SF1">
    <property type="entry name" value="APOLIPOPROTEIN N-ACYLTRANSFERASE"/>
    <property type="match status" value="1"/>
</dbReference>
<evidence type="ECO:0000256" key="7">
    <source>
        <dbReference type="ARBA" id="ARBA00023315"/>
    </source>
</evidence>
<dbReference type="RefSeq" id="WP_126642320.1">
    <property type="nucleotide sequence ID" value="NZ_BIFH01000041.1"/>
</dbReference>
<evidence type="ECO:0000256" key="9">
    <source>
        <dbReference type="SAM" id="Phobius"/>
    </source>
</evidence>
<comment type="caution">
    <text evidence="11">The sequence shown here is derived from an EMBL/GenBank/DDBJ whole genome shotgun (WGS) entry which is preliminary data.</text>
</comment>
<evidence type="ECO:0000256" key="4">
    <source>
        <dbReference type="ARBA" id="ARBA00022692"/>
    </source>
</evidence>
<feature type="domain" description="CN hydrolase" evidence="10">
    <location>
        <begin position="241"/>
        <end position="467"/>
    </location>
</feature>
<evidence type="ECO:0000256" key="5">
    <source>
        <dbReference type="ARBA" id="ARBA00022989"/>
    </source>
</evidence>
<keyword evidence="4 9" id="KW-0812">Transmembrane</keyword>
<feature type="transmembrane region" description="Helical" evidence="9">
    <location>
        <begin position="73"/>
        <end position="93"/>
    </location>
</feature>
<feature type="transmembrane region" description="Helical" evidence="9">
    <location>
        <begin position="105"/>
        <end position="124"/>
    </location>
</feature>
<dbReference type="InterPro" id="IPR036526">
    <property type="entry name" value="C-N_Hydrolase_sf"/>
</dbReference>
<dbReference type="GO" id="GO:0016410">
    <property type="term" value="F:N-acyltransferase activity"/>
    <property type="evidence" value="ECO:0007669"/>
    <property type="project" value="InterPro"/>
</dbReference>
<sequence length="507" mass="53585">MSALDRTRTPPTVGLDAPPPPPSRGRRIPLAAATALLSAALFRFGTGLEPLSWLTWLAPLPVLLLAPRVGARWCAAVAFAAWLGGETGVWTYYRDEDKLMMPLPAALGIFVGTAAIFALVVLLVRRLLLRRRFVLAATALPAAWAGLEWVVSAATPNGAFWSLAYTQADVLPVLQTASATGPWGITFLVLGVPAVVATCLAPAITVRSRWIVGAVAGVVLAGALGYGAVRLNTIGGSNNRVKVGLVSTSRDAEAIPVGTTRGRALLTDYLAQISRLADRGARVVLLSENTFEADERTLPELSDPLAALAVERRVDIVVGVRLTTGGALYNTALDFPAGGGAPVSYRKHHMVPGQEDEFTAGEGVAFMAGTGPRVGLTICKDMDFPGLMREYGDRGTRLLLAPAWDFDTDGWLHSRMAVTRGVENGFAVARTARRGALVVSDLNGRVIADSTTGGRSPFTTALADVELSGSKTLYTRFGDWFAWAAMAMLAAAVIGAFAGNGRSTRRH</sequence>
<dbReference type="Proteomes" id="UP000286931">
    <property type="component" value="Unassembled WGS sequence"/>
</dbReference>
<protein>
    <submittedName>
        <fullName evidence="11">Apolipoprotein N-acyltransferase</fullName>
    </submittedName>
</protein>
<evidence type="ECO:0000256" key="2">
    <source>
        <dbReference type="ARBA" id="ARBA00022475"/>
    </source>
</evidence>
<accession>A0A401Z188</accession>
<feature type="transmembrane region" description="Helical" evidence="9">
    <location>
        <begin position="480"/>
        <end position="499"/>
    </location>
</feature>
<gene>
    <name evidence="11" type="primary">lnt_1</name>
    <name evidence="11" type="ORF">EHYA_08323</name>
</gene>
<dbReference type="PROSITE" id="PS50263">
    <property type="entry name" value="CN_HYDROLASE"/>
    <property type="match status" value="1"/>
</dbReference>
<evidence type="ECO:0000313" key="11">
    <source>
        <dbReference type="EMBL" id="GCE00597.1"/>
    </source>
</evidence>
<keyword evidence="12" id="KW-1185">Reference proteome</keyword>
<proteinExistence type="predicted"/>
<dbReference type="PANTHER" id="PTHR38686">
    <property type="entry name" value="APOLIPOPROTEIN N-ACYLTRANSFERASE"/>
    <property type="match status" value="1"/>
</dbReference>
<dbReference type="Pfam" id="PF20154">
    <property type="entry name" value="LNT_N"/>
    <property type="match status" value="1"/>
</dbReference>
<keyword evidence="7 11" id="KW-0012">Acyltransferase</keyword>
<dbReference type="EMBL" id="BIFH01000041">
    <property type="protein sequence ID" value="GCE00597.1"/>
    <property type="molecule type" value="Genomic_DNA"/>
</dbReference>
<feature type="region of interest" description="Disordered" evidence="8">
    <location>
        <begin position="1"/>
        <end position="24"/>
    </location>
</feature>
<dbReference type="Gene3D" id="3.60.110.10">
    <property type="entry name" value="Carbon-nitrogen hydrolase"/>
    <property type="match status" value="1"/>
</dbReference>
<dbReference type="AlphaFoldDB" id="A0A401Z188"/>
<dbReference type="InterPro" id="IPR003010">
    <property type="entry name" value="C-N_Hydrolase"/>
</dbReference>
<evidence type="ECO:0000256" key="8">
    <source>
        <dbReference type="SAM" id="MobiDB-lite"/>
    </source>
</evidence>
<dbReference type="Pfam" id="PF00795">
    <property type="entry name" value="CN_hydrolase"/>
    <property type="match status" value="1"/>
</dbReference>
<keyword evidence="3 11" id="KW-0808">Transferase</keyword>
<dbReference type="GO" id="GO:0005886">
    <property type="term" value="C:plasma membrane"/>
    <property type="evidence" value="ECO:0007669"/>
    <property type="project" value="UniProtKB-SubCell"/>
</dbReference>
<keyword evidence="11" id="KW-0449">Lipoprotein</keyword>
<name>A0A401Z188_9ACTN</name>
<comment type="subcellular location">
    <subcellularLocation>
        <location evidence="1">Cell membrane</location>
        <topology evidence="1">Multi-pass membrane protein</topology>
    </subcellularLocation>
</comment>